<protein>
    <submittedName>
        <fullName evidence="1">Uncharacterized protein</fullName>
    </submittedName>
</protein>
<name>A0A9Q3DI22_9BASI</name>
<keyword evidence="2" id="KW-1185">Reference proteome</keyword>
<sequence length="150" mass="17632">MRQEHGKHDWVWWKSEIITQWASNSWRFKMENAFESSIFNWDKDNTLTWFLKKKERLCALHPDMSYSMIDVQILRKCGGELENANSCRCEDPCSTEDYINAMEDMLLGQELVKTGLETSFSPKQSQRLLKRKEDLKEIILSVINVGATHN</sequence>
<evidence type="ECO:0000313" key="1">
    <source>
        <dbReference type="EMBL" id="MBW0501380.1"/>
    </source>
</evidence>
<dbReference type="Proteomes" id="UP000765509">
    <property type="component" value="Unassembled WGS sequence"/>
</dbReference>
<gene>
    <name evidence="1" type="ORF">O181_041095</name>
</gene>
<dbReference type="OrthoDB" id="2507294at2759"/>
<comment type="caution">
    <text evidence="1">The sequence shown here is derived from an EMBL/GenBank/DDBJ whole genome shotgun (WGS) entry which is preliminary data.</text>
</comment>
<accession>A0A9Q3DI22</accession>
<proteinExistence type="predicted"/>
<reference evidence="1" key="1">
    <citation type="submission" date="2021-03" db="EMBL/GenBank/DDBJ databases">
        <title>Draft genome sequence of rust myrtle Austropuccinia psidii MF-1, a brazilian biotype.</title>
        <authorList>
            <person name="Quecine M.C."/>
            <person name="Pachon D.M.R."/>
            <person name="Bonatelli M.L."/>
            <person name="Correr F.H."/>
            <person name="Franceschini L.M."/>
            <person name="Leite T.F."/>
            <person name="Margarido G.R.A."/>
            <person name="Almeida C.A."/>
            <person name="Ferrarezi J.A."/>
            <person name="Labate C.A."/>
        </authorList>
    </citation>
    <scope>NUCLEOTIDE SEQUENCE</scope>
    <source>
        <strain evidence="1">MF-1</strain>
    </source>
</reference>
<organism evidence="1 2">
    <name type="scientific">Austropuccinia psidii MF-1</name>
    <dbReference type="NCBI Taxonomy" id="1389203"/>
    <lineage>
        <taxon>Eukaryota</taxon>
        <taxon>Fungi</taxon>
        <taxon>Dikarya</taxon>
        <taxon>Basidiomycota</taxon>
        <taxon>Pucciniomycotina</taxon>
        <taxon>Pucciniomycetes</taxon>
        <taxon>Pucciniales</taxon>
        <taxon>Sphaerophragmiaceae</taxon>
        <taxon>Austropuccinia</taxon>
    </lineage>
</organism>
<dbReference type="EMBL" id="AVOT02016291">
    <property type="protein sequence ID" value="MBW0501380.1"/>
    <property type="molecule type" value="Genomic_DNA"/>
</dbReference>
<evidence type="ECO:0000313" key="2">
    <source>
        <dbReference type="Proteomes" id="UP000765509"/>
    </source>
</evidence>
<dbReference type="AlphaFoldDB" id="A0A9Q3DI22"/>